<gene>
    <name evidence="1" type="ORF">CDAR_256591</name>
</gene>
<dbReference type="EMBL" id="BPLQ01011860">
    <property type="protein sequence ID" value="GIY60830.1"/>
    <property type="molecule type" value="Genomic_DNA"/>
</dbReference>
<organism evidence="1 2">
    <name type="scientific">Caerostris darwini</name>
    <dbReference type="NCBI Taxonomy" id="1538125"/>
    <lineage>
        <taxon>Eukaryota</taxon>
        <taxon>Metazoa</taxon>
        <taxon>Ecdysozoa</taxon>
        <taxon>Arthropoda</taxon>
        <taxon>Chelicerata</taxon>
        <taxon>Arachnida</taxon>
        <taxon>Araneae</taxon>
        <taxon>Araneomorphae</taxon>
        <taxon>Entelegynae</taxon>
        <taxon>Araneoidea</taxon>
        <taxon>Araneidae</taxon>
        <taxon>Caerostris</taxon>
    </lineage>
</organism>
<accession>A0AAV4UT28</accession>
<dbReference type="AlphaFoldDB" id="A0AAV4UT28"/>
<evidence type="ECO:0000313" key="2">
    <source>
        <dbReference type="Proteomes" id="UP001054837"/>
    </source>
</evidence>
<protein>
    <submittedName>
        <fullName evidence="1">Uncharacterized protein</fullName>
    </submittedName>
</protein>
<comment type="caution">
    <text evidence="1">The sequence shown here is derived from an EMBL/GenBank/DDBJ whole genome shotgun (WGS) entry which is preliminary data.</text>
</comment>
<reference evidence="1 2" key="1">
    <citation type="submission" date="2021-06" db="EMBL/GenBank/DDBJ databases">
        <title>Caerostris darwini draft genome.</title>
        <authorList>
            <person name="Kono N."/>
            <person name="Arakawa K."/>
        </authorList>
    </citation>
    <scope>NUCLEOTIDE SEQUENCE [LARGE SCALE GENOMIC DNA]</scope>
</reference>
<proteinExistence type="predicted"/>
<sequence>MQLSDYRSVRWFQKQRETLVVVLGKHSSEHVNSRSADRHPQTSVVFRCCPPQVNFNGYRFFQGKKFVFLLFESVFLRNRNRSFEFFRNFTAYSFNIRGEIVFQKCKQKFICNPQY</sequence>
<name>A0AAV4UT28_9ARAC</name>
<evidence type="ECO:0000313" key="1">
    <source>
        <dbReference type="EMBL" id="GIY60830.1"/>
    </source>
</evidence>
<keyword evidence="2" id="KW-1185">Reference proteome</keyword>
<dbReference type="Proteomes" id="UP001054837">
    <property type="component" value="Unassembled WGS sequence"/>
</dbReference>